<evidence type="ECO:0000313" key="7">
    <source>
        <dbReference type="Proteomes" id="UP000268093"/>
    </source>
</evidence>
<keyword evidence="3" id="KW-0560">Oxidoreductase</keyword>
<dbReference type="InterPro" id="IPR036291">
    <property type="entry name" value="NAD(P)-bd_dom_sf"/>
</dbReference>
<dbReference type="GO" id="GO:0016491">
    <property type="term" value="F:oxidoreductase activity"/>
    <property type="evidence" value="ECO:0007669"/>
    <property type="project" value="UniProtKB-KW"/>
</dbReference>
<dbReference type="EMBL" id="RBNI01023194">
    <property type="protein sequence ID" value="RUO96128.1"/>
    <property type="molecule type" value="Genomic_DNA"/>
</dbReference>
<proteinExistence type="inferred from homology"/>
<keyword evidence="7" id="KW-1185">Reference proteome</keyword>
<dbReference type="PANTHER" id="PTHR44196">
    <property type="entry name" value="DEHYDROGENASE/REDUCTASE SDR FAMILY MEMBER 7B"/>
    <property type="match status" value="1"/>
</dbReference>
<evidence type="ECO:0000256" key="2">
    <source>
        <dbReference type="ARBA" id="ARBA00022857"/>
    </source>
</evidence>
<evidence type="ECO:0000256" key="4">
    <source>
        <dbReference type="ARBA" id="ARBA00037096"/>
    </source>
</evidence>
<comment type="function">
    <text evidence="4">Putative oxidoreductase.</text>
</comment>
<dbReference type="InterPro" id="IPR002347">
    <property type="entry name" value="SDR_fam"/>
</dbReference>
<keyword evidence="5" id="KW-0812">Transmembrane</keyword>
<organism evidence="6 7">
    <name type="scientific">Jimgerdemannia flammicorona</name>
    <dbReference type="NCBI Taxonomy" id="994334"/>
    <lineage>
        <taxon>Eukaryota</taxon>
        <taxon>Fungi</taxon>
        <taxon>Fungi incertae sedis</taxon>
        <taxon>Mucoromycota</taxon>
        <taxon>Mucoromycotina</taxon>
        <taxon>Endogonomycetes</taxon>
        <taxon>Endogonales</taxon>
        <taxon>Endogonaceae</taxon>
        <taxon>Jimgerdemannia</taxon>
    </lineage>
</organism>
<comment type="similarity">
    <text evidence="1">Belongs to the short-chain dehydrogenases/reductases (SDR) family.</text>
</comment>
<dbReference type="Gene3D" id="3.40.50.720">
    <property type="entry name" value="NAD(P)-binding Rossmann-like Domain"/>
    <property type="match status" value="1"/>
</dbReference>
<evidence type="ECO:0008006" key="8">
    <source>
        <dbReference type="Google" id="ProtNLM"/>
    </source>
</evidence>
<dbReference type="Proteomes" id="UP000268093">
    <property type="component" value="Unassembled WGS sequence"/>
</dbReference>
<dbReference type="InterPro" id="IPR020904">
    <property type="entry name" value="Sc_DH/Rdtase_CS"/>
</dbReference>
<dbReference type="PANTHER" id="PTHR44196:SF1">
    <property type="entry name" value="DEHYDROGENASE_REDUCTASE SDR FAMILY MEMBER 7B"/>
    <property type="match status" value="1"/>
</dbReference>
<comment type="caution">
    <text evidence="6">The sequence shown here is derived from an EMBL/GenBank/DDBJ whole genome shotgun (WGS) entry which is preliminary data.</text>
</comment>
<keyword evidence="2" id="KW-0521">NADP</keyword>
<evidence type="ECO:0000256" key="3">
    <source>
        <dbReference type="ARBA" id="ARBA00023002"/>
    </source>
</evidence>
<protein>
    <recommendedName>
        <fullName evidence="8">NAD(P)-binding protein</fullName>
    </recommendedName>
</protein>
<keyword evidence="5" id="KW-0472">Membrane</keyword>
<dbReference type="AlphaFoldDB" id="A0A433A076"/>
<dbReference type="PRINTS" id="PR00081">
    <property type="entry name" value="GDHRDH"/>
</dbReference>
<dbReference type="Pfam" id="PF00106">
    <property type="entry name" value="adh_short"/>
    <property type="match status" value="1"/>
</dbReference>
<name>A0A433A076_9FUNG</name>
<keyword evidence="5" id="KW-1133">Transmembrane helix</keyword>
<reference evidence="6 7" key="1">
    <citation type="journal article" date="2018" name="New Phytol.">
        <title>Phylogenomics of Endogonaceae and evolution of mycorrhizas within Mucoromycota.</title>
        <authorList>
            <person name="Chang Y."/>
            <person name="Desiro A."/>
            <person name="Na H."/>
            <person name="Sandor L."/>
            <person name="Lipzen A."/>
            <person name="Clum A."/>
            <person name="Barry K."/>
            <person name="Grigoriev I.V."/>
            <person name="Martin F.M."/>
            <person name="Stajich J.E."/>
            <person name="Smith M.E."/>
            <person name="Bonito G."/>
            <person name="Spatafora J.W."/>
        </authorList>
    </citation>
    <scope>NUCLEOTIDE SEQUENCE [LARGE SCALE GENOMIC DNA]</scope>
    <source>
        <strain evidence="6 7">GMNB39</strain>
    </source>
</reference>
<gene>
    <name evidence="6" type="ORF">BC936DRAFT_142572</name>
</gene>
<evidence type="ECO:0000256" key="1">
    <source>
        <dbReference type="ARBA" id="ARBA00006484"/>
    </source>
</evidence>
<accession>A0A433A076</accession>
<dbReference type="PROSITE" id="PS00061">
    <property type="entry name" value="ADH_SHORT"/>
    <property type="match status" value="1"/>
</dbReference>
<sequence length="345" mass="37749">MHGAQPQSLLFFAIMSANLVSIILPVLSIVAYLAYKRSFTSYPRLKIITPFQERAVIIGCTTGIGRELALLYAQRRARLILFARREALLNDLKQECLQYYASEPEGGKNLIYVVAGDAINDSDVQRCTQTASSAFGGIDTLILCAGVISVLPFVDLCGLSVTKNPTGISFSVTSVQTPDDPMTAVRRITEVNYHAPVLATRHFLPFLISASRAPNIIVVSSMAGKTGAPTRGIYAGSKHAVHGFFDSLRVEVEQYNVHVGIVCPGTVDTGLRASAVDLRPQEAEAAVHGSTKGKLSPRACAERILRASDAREREVYVPGWYYWMLWMKVASPELLDGFARKKYGY</sequence>
<dbReference type="OrthoDB" id="1933717at2759"/>
<dbReference type="SUPFAM" id="SSF51735">
    <property type="entry name" value="NAD(P)-binding Rossmann-fold domains"/>
    <property type="match status" value="1"/>
</dbReference>
<evidence type="ECO:0000313" key="6">
    <source>
        <dbReference type="EMBL" id="RUO96128.1"/>
    </source>
</evidence>
<dbReference type="GO" id="GO:0016020">
    <property type="term" value="C:membrane"/>
    <property type="evidence" value="ECO:0007669"/>
    <property type="project" value="TreeGrafter"/>
</dbReference>
<evidence type="ECO:0000256" key="5">
    <source>
        <dbReference type="SAM" id="Phobius"/>
    </source>
</evidence>
<feature type="transmembrane region" description="Helical" evidence="5">
    <location>
        <begin position="12"/>
        <end position="35"/>
    </location>
</feature>